<reference evidence="2" key="1">
    <citation type="journal article" date="2023" name="Plant J.">
        <title>The genome of the king protea, Protea cynaroides.</title>
        <authorList>
            <person name="Chang J."/>
            <person name="Duong T.A."/>
            <person name="Schoeman C."/>
            <person name="Ma X."/>
            <person name="Roodt D."/>
            <person name="Barker N."/>
            <person name="Li Z."/>
            <person name="Van de Peer Y."/>
            <person name="Mizrachi E."/>
        </authorList>
    </citation>
    <scope>NUCLEOTIDE SEQUENCE</scope>
    <source>
        <tissue evidence="2">Young leaves</tissue>
    </source>
</reference>
<proteinExistence type="predicted"/>
<dbReference type="OrthoDB" id="672127at2759"/>
<gene>
    <name evidence="2" type="ORF">NE237_006505</name>
</gene>
<dbReference type="Proteomes" id="UP001141806">
    <property type="component" value="Unassembled WGS sequence"/>
</dbReference>
<evidence type="ECO:0000313" key="2">
    <source>
        <dbReference type="EMBL" id="KAJ4973331.1"/>
    </source>
</evidence>
<dbReference type="InterPro" id="IPR004158">
    <property type="entry name" value="DUF247_pln"/>
</dbReference>
<sequence>MEAHKLPYLNNILERESRVTLCDHLGNITYSEIIQLKYEEFVKMMLLDGCFILELILKYTVYGSKDSKDSKHPNDPIFNTTWMFPVIQLDLFLLENQLPFFVLERLFNLLTNYSIGVGSLDFVEDVNCSLEIIRHYPKLLSNRSNTRIFPGNCKPKHLLDFIPLLLLPSSSPPSSRMKPENNGEMMDIRSATEVHEAGVKFEKGPTTSLLDISFSNGVLKIPSIRIGTRQSLCFETSLIAYQQFTFIHSLVNSTKDVELLQRKGIIVNWLGGSEEVSALFNSLVKKVSITDSFYLSGVCSEVEKYYMIPWHKWKANLIHNYFNTPWAFISVCVALFLHILTGVQTIFSILPK</sequence>
<comment type="caution">
    <text evidence="2">The sequence shown here is derived from an EMBL/GenBank/DDBJ whole genome shotgun (WGS) entry which is preliminary data.</text>
</comment>
<dbReference type="EMBL" id="JAMYWD010000004">
    <property type="protein sequence ID" value="KAJ4973331.1"/>
    <property type="molecule type" value="Genomic_DNA"/>
</dbReference>
<keyword evidence="1" id="KW-0472">Membrane</keyword>
<organism evidence="2 3">
    <name type="scientific">Protea cynaroides</name>
    <dbReference type="NCBI Taxonomy" id="273540"/>
    <lineage>
        <taxon>Eukaryota</taxon>
        <taxon>Viridiplantae</taxon>
        <taxon>Streptophyta</taxon>
        <taxon>Embryophyta</taxon>
        <taxon>Tracheophyta</taxon>
        <taxon>Spermatophyta</taxon>
        <taxon>Magnoliopsida</taxon>
        <taxon>Proteales</taxon>
        <taxon>Proteaceae</taxon>
        <taxon>Protea</taxon>
    </lineage>
</organism>
<evidence type="ECO:0000256" key="1">
    <source>
        <dbReference type="SAM" id="Phobius"/>
    </source>
</evidence>
<feature type="transmembrane region" description="Helical" evidence="1">
    <location>
        <begin position="326"/>
        <end position="350"/>
    </location>
</feature>
<accession>A0A9Q0KMM2</accession>
<dbReference type="PANTHER" id="PTHR31170">
    <property type="entry name" value="BNAC04G53230D PROTEIN"/>
    <property type="match status" value="1"/>
</dbReference>
<keyword evidence="3" id="KW-1185">Reference proteome</keyword>
<protein>
    <submittedName>
        <fullName evidence="2">Uncharacterized protein</fullName>
    </submittedName>
</protein>
<name>A0A9Q0KMM2_9MAGN</name>
<keyword evidence="1" id="KW-0812">Transmembrane</keyword>
<dbReference type="AlphaFoldDB" id="A0A9Q0KMM2"/>
<dbReference type="Pfam" id="PF03140">
    <property type="entry name" value="DUF247"/>
    <property type="match status" value="1"/>
</dbReference>
<keyword evidence="1" id="KW-1133">Transmembrane helix</keyword>
<evidence type="ECO:0000313" key="3">
    <source>
        <dbReference type="Proteomes" id="UP001141806"/>
    </source>
</evidence>
<dbReference type="PANTHER" id="PTHR31170:SF25">
    <property type="entry name" value="BNAA09G04570D PROTEIN"/>
    <property type="match status" value="1"/>
</dbReference>